<feature type="domain" description="Zinc finger CGNR" evidence="1">
    <location>
        <begin position="147"/>
        <end position="189"/>
    </location>
</feature>
<proteinExistence type="predicted"/>
<dbReference type="Gene3D" id="1.10.3300.10">
    <property type="entry name" value="Jann2411-like domain"/>
    <property type="match status" value="1"/>
</dbReference>
<dbReference type="InterPro" id="IPR023286">
    <property type="entry name" value="ABATE_dom_sf"/>
</dbReference>
<comment type="caution">
    <text evidence="2">The sequence shown here is derived from an EMBL/GenBank/DDBJ whole genome shotgun (WGS) entry which is preliminary data.</text>
</comment>
<dbReference type="SUPFAM" id="SSF160904">
    <property type="entry name" value="Jann2411-like"/>
    <property type="match status" value="1"/>
</dbReference>
<reference evidence="2 3" key="1">
    <citation type="submission" date="2022-03" db="EMBL/GenBank/DDBJ databases">
        <authorList>
            <person name="Brunel B."/>
        </authorList>
    </citation>
    <scope>NUCLEOTIDE SEQUENCE [LARGE SCALE GENOMIC DNA]</scope>
    <source>
        <strain evidence="2">STM5069sample</strain>
    </source>
</reference>
<dbReference type="InterPro" id="IPR021005">
    <property type="entry name" value="Znf_CGNR"/>
</dbReference>
<protein>
    <recommendedName>
        <fullName evidence="1">Zinc finger CGNR domain-containing protein</fullName>
    </recommendedName>
</protein>
<dbReference type="RefSeq" id="WP_367185910.1">
    <property type="nucleotide sequence ID" value="NZ_CAKXZT010000035.1"/>
</dbReference>
<sequence>MMENDVTHRSKEDFRFRDTRLCFTLPATLGDRGSTQPFERMRSPEDLGRWCVESGLLDRAPAVDEQKLAKAISLRESLQRIGESIATRRSPDLSDIAQVNVAASVEVIPQLSEDAASVRWVAGGVEAALSRVARDAVDLFSGSFRDRIRICANPKCQGLFVDESRPGLRRWCSMTTCGDQAKKARFRKKAHS</sequence>
<gene>
    <name evidence="2" type="ORF">MES5069_130081</name>
</gene>
<evidence type="ECO:0000313" key="2">
    <source>
        <dbReference type="EMBL" id="CAH2396154.1"/>
    </source>
</evidence>
<dbReference type="EMBL" id="CAKXZT010000035">
    <property type="protein sequence ID" value="CAH2396154.1"/>
    <property type="molecule type" value="Genomic_DNA"/>
</dbReference>
<dbReference type="PANTHER" id="PTHR35525:SF3">
    <property type="entry name" value="BLL6575 PROTEIN"/>
    <property type="match status" value="1"/>
</dbReference>
<dbReference type="PANTHER" id="PTHR35525">
    <property type="entry name" value="BLL6575 PROTEIN"/>
    <property type="match status" value="1"/>
</dbReference>
<dbReference type="Proteomes" id="UP001153050">
    <property type="component" value="Unassembled WGS sequence"/>
</dbReference>
<accession>A0ABM9DHU4</accession>
<keyword evidence="3" id="KW-1185">Reference proteome</keyword>
<organism evidence="2 3">
    <name type="scientific">Mesorhizobium escarrei</name>
    <dbReference type="NCBI Taxonomy" id="666018"/>
    <lineage>
        <taxon>Bacteria</taxon>
        <taxon>Pseudomonadati</taxon>
        <taxon>Pseudomonadota</taxon>
        <taxon>Alphaproteobacteria</taxon>
        <taxon>Hyphomicrobiales</taxon>
        <taxon>Phyllobacteriaceae</taxon>
        <taxon>Mesorhizobium</taxon>
    </lineage>
</organism>
<evidence type="ECO:0000313" key="3">
    <source>
        <dbReference type="Proteomes" id="UP001153050"/>
    </source>
</evidence>
<name>A0ABM9DHU4_9HYPH</name>
<dbReference type="Pfam" id="PF07336">
    <property type="entry name" value="ABATE"/>
    <property type="match status" value="1"/>
</dbReference>
<dbReference type="InterPro" id="IPR010852">
    <property type="entry name" value="ABATE"/>
</dbReference>
<dbReference type="Pfam" id="PF11706">
    <property type="entry name" value="zf-CGNR"/>
    <property type="match status" value="1"/>
</dbReference>
<evidence type="ECO:0000259" key="1">
    <source>
        <dbReference type="Pfam" id="PF11706"/>
    </source>
</evidence>